<feature type="compositionally biased region" description="Basic and acidic residues" evidence="1">
    <location>
        <begin position="443"/>
        <end position="503"/>
    </location>
</feature>
<dbReference type="SUPFAM" id="SSF75011">
    <property type="entry name" value="3-carboxy-cis,cis-mucoante lactonizing enzyme"/>
    <property type="match status" value="1"/>
</dbReference>
<reference evidence="5" key="1">
    <citation type="journal article" date="2019" name="Int. J. Syst. Evol. Microbiol.">
        <title>The Global Catalogue of Microorganisms (GCM) 10K type strain sequencing project: providing services to taxonomists for standard genome sequencing and annotation.</title>
        <authorList>
            <consortium name="The Broad Institute Genomics Platform"/>
            <consortium name="The Broad Institute Genome Sequencing Center for Infectious Disease"/>
            <person name="Wu L."/>
            <person name="Ma J."/>
        </authorList>
    </citation>
    <scope>NUCLEOTIDE SEQUENCE [LARGE SCALE GENOMIC DNA]</scope>
    <source>
        <strain evidence="5">CGMCC 4.7241</strain>
    </source>
</reference>
<evidence type="ECO:0000256" key="1">
    <source>
        <dbReference type="SAM" id="MobiDB-lite"/>
    </source>
</evidence>
<evidence type="ECO:0000313" key="5">
    <source>
        <dbReference type="Proteomes" id="UP001595699"/>
    </source>
</evidence>
<keyword evidence="2" id="KW-0472">Membrane</keyword>
<dbReference type="Proteomes" id="UP001595699">
    <property type="component" value="Unassembled WGS sequence"/>
</dbReference>
<keyword evidence="5" id="KW-1185">Reference proteome</keyword>
<feature type="region of interest" description="Disordered" evidence="1">
    <location>
        <begin position="353"/>
        <end position="391"/>
    </location>
</feature>
<feature type="compositionally biased region" description="Low complexity" evidence="1">
    <location>
        <begin position="292"/>
        <end position="303"/>
    </location>
</feature>
<dbReference type="Gene3D" id="2.130.10.10">
    <property type="entry name" value="YVTN repeat-like/Quinoprotein amine dehydrogenase"/>
    <property type="match status" value="1"/>
</dbReference>
<keyword evidence="2" id="KW-1133">Transmembrane helix</keyword>
<feature type="region of interest" description="Disordered" evidence="1">
    <location>
        <begin position="284"/>
        <end position="303"/>
    </location>
</feature>
<comment type="caution">
    <text evidence="4">The sequence shown here is derived from an EMBL/GenBank/DDBJ whole genome shotgun (WGS) entry which is preliminary data.</text>
</comment>
<evidence type="ECO:0000256" key="3">
    <source>
        <dbReference type="SAM" id="SignalP"/>
    </source>
</evidence>
<feature type="region of interest" description="Disordered" evidence="1">
    <location>
        <begin position="403"/>
        <end position="503"/>
    </location>
</feature>
<keyword evidence="2" id="KW-0812">Transmembrane</keyword>
<name>A0ABV7Y745_9ACTN</name>
<evidence type="ECO:0000256" key="2">
    <source>
        <dbReference type="SAM" id="Phobius"/>
    </source>
</evidence>
<feature type="chain" id="PRO_5045809437" evidence="3">
    <location>
        <begin position="28"/>
        <end position="503"/>
    </location>
</feature>
<dbReference type="InterPro" id="IPR015943">
    <property type="entry name" value="WD40/YVTN_repeat-like_dom_sf"/>
</dbReference>
<protein>
    <submittedName>
        <fullName evidence="4">Uncharacterized protein</fullName>
    </submittedName>
</protein>
<dbReference type="EMBL" id="JBHRZH010000006">
    <property type="protein sequence ID" value="MFC3760873.1"/>
    <property type="molecule type" value="Genomic_DNA"/>
</dbReference>
<evidence type="ECO:0000313" key="4">
    <source>
        <dbReference type="EMBL" id="MFC3760873.1"/>
    </source>
</evidence>
<proteinExistence type="predicted"/>
<sequence length="503" mass="55267">MNVRTFAAALVAAGLAALVAGPGVALADPAPDPSPTSNAFTLDDERITESSGLAASSVHKGTYYTINDSDNQAYVFAIDGKTGEVQAALRFRQIENRDWEAIAPGPEGRIWIGDIGDNERNQESITVYRFREPAQLEDQRMRYVSYSLEYPDGPHDAEALLVHPKTGRLYVVTKGLAGTAIYAAPEELTEDGNNELERYADAPAAVTDGAFVPDGSKVVLRTYGAAWLYSWGNDNPKLDRKIALPTQKQGESLAVSSDGKQILVGSEGEGSQVFAVSLAAVAKPTPKPTPKPSASATAKPGAAADKGADKSLLAGVPWWVPVLVLVVALAAAVAAFPAKRAPARLPAGPVAVPVERRDPDWDDEPPPLARPLYRDHSAMPDAAPAPVARPLYRDDADDVVRRYEPAQEAPPPPPRVRRPLFRDEDVDDDPPPLTDPYRQPDPYQRRQQDPYDREQDPFPPDPYRRDPEPESDPWRVEPPIREPREHRRRDDTYERDPYRRDDY</sequence>
<keyword evidence="3" id="KW-0732">Signal</keyword>
<gene>
    <name evidence="4" type="ORF">ACFOUW_08480</name>
</gene>
<accession>A0ABV7Y745</accession>
<dbReference type="RefSeq" id="WP_205117111.1">
    <property type="nucleotide sequence ID" value="NZ_JAFBCM010000001.1"/>
</dbReference>
<feature type="signal peptide" evidence="3">
    <location>
        <begin position="1"/>
        <end position="27"/>
    </location>
</feature>
<feature type="transmembrane region" description="Helical" evidence="2">
    <location>
        <begin position="318"/>
        <end position="336"/>
    </location>
</feature>
<organism evidence="4 5">
    <name type="scientific">Tenggerimyces flavus</name>
    <dbReference type="NCBI Taxonomy" id="1708749"/>
    <lineage>
        <taxon>Bacteria</taxon>
        <taxon>Bacillati</taxon>
        <taxon>Actinomycetota</taxon>
        <taxon>Actinomycetes</taxon>
        <taxon>Propionibacteriales</taxon>
        <taxon>Nocardioidaceae</taxon>
        <taxon>Tenggerimyces</taxon>
    </lineage>
</organism>